<gene>
    <name evidence="3" type="ORF">HZU40_06215</name>
</gene>
<dbReference type="Proteomes" id="UP000515498">
    <property type="component" value="Chromosome"/>
</dbReference>
<dbReference type="EMBL" id="CP059894">
    <property type="protein sequence ID" value="QNJ93897.1"/>
    <property type="molecule type" value="Genomic_DNA"/>
</dbReference>
<dbReference type="PANTHER" id="PTHR19353:SF19">
    <property type="entry name" value="DELTA(5) FATTY ACID DESATURASE C-RELATED"/>
    <property type="match status" value="1"/>
</dbReference>
<dbReference type="KEGG" id="mflu:HZU40_06215"/>
<protein>
    <submittedName>
        <fullName evidence="3">Fatty acid desaturase</fullName>
    </submittedName>
</protein>
<dbReference type="GO" id="GO:0016717">
    <property type="term" value="F:oxidoreductase activity, acting on paired donors, with oxidation of a pair of donors resulting in the reduction of molecular oxygen to two molecules of water"/>
    <property type="evidence" value="ECO:0007669"/>
    <property type="project" value="TreeGrafter"/>
</dbReference>
<evidence type="ECO:0000313" key="3">
    <source>
        <dbReference type="EMBL" id="QNJ93897.1"/>
    </source>
</evidence>
<name>A0A7G8PHT1_9MYCO</name>
<reference evidence="3 4" key="1">
    <citation type="submission" date="2020-07" db="EMBL/GenBank/DDBJ databases">
        <title>Draft genome sequence of four isobutane-metabolizing strains capable of cometabolically degrading diverse ether contaminants.</title>
        <authorList>
            <person name="Chen W."/>
            <person name="Faulkner N."/>
            <person name="Smith C."/>
            <person name="Hyman M."/>
        </authorList>
    </citation>
    <scope>NUCLEOTIDE SEQUENCE [LARGE SCALE GENOMIC DNA]</scope>
    <source>
        <strain evidence="3 4">2A</strain>
    </source>
</reference>
<keyword evidence="1" id="KW-1133">Transmembrane helix</keyword>
<dbReference type="PANTHER" id="PTHR19353">
    <property type="entry name" value="FATTY ACID DESATURASE 2"/>
    <property type="match status" value="1"/>
</dbReference>
<organism evidence="3 4">
    <name type="scientific">Mycolicibacterium fluoranthenivorans</name>
    <dbReference type="NCBI Taxonomy" id="258505"/>
    <lineage>
        <taxon>Bacteria</taxon>
        <taxon>Bacillati</taxon>
        <taxon>Actinomycetota</taxon>
        <taxon>Actinomycetes</taxon>
        <taxon>Mycobacteriales</taxon>
        <taxon>Mycobacteriaceae</taxon>
        <taxon>Mycolicibacterium</taxon>
    </lineage>
</organism>
<evidence type="ECO:0000259" key="2">
    <source>
        <dbReference type="Pfam" id="PF00487"/>
    </source>
</evidence>
<evidence type="ECO:0000256" key="1">
    <source>
        <dbReference type="SAM" id="Phobius"/>
    </source>
</evidence>
<dbReference type="GO" id="GO:0008610">
    <property type="term" value="P:lipid biosynthetic process"/>
    <property type="evidence" value="ECO:0007669"/>
    <property type="project" value="UniProtKB-ARBA"/>
</dbReference>
<evidence type="ECO:0000313" key="4">
    <source>
        <dbReference type="Proteomes" id="UP000515498"/>
    </source>
</evidence>
<dbReference type="RefSeq" id="WP_187097898.1">
    <property type="nucleotide sequence ID" value="NZ_CP059894.1"/>
</dbReference>
<dbReference type="InterPro" id="IPR005804">
    <property type="entry name" value="FA_desaturase_dom"/>
</dbReference>
<accession>A0A7G8PHT1</accession>
<feature type="transmembrane region" description="Helical" evidence="1">
    <location>
        <begin position="212"/>
        <end position="236"/>
    </location>
</feature>
<feature type="transmembrane region" description="Helical" evidence="1">
    <location>
        <begin position="54"/>
        <end position="72"/>
    </location>
</feature>
<dbReference type="GO" id="GO:0016020">
    <property type="term" value="C:membrane"/>
    <property type="evidence" value="ECO:0007669"/>
    <property type="project" value="TreeGrafter"/>
</dbReference>
<feature type="domain" description="Fatty acid desaturase" evidence="2">
    <location>
        <begin position="79"/>
        <end position="316"/>
    </location>
</feature>
<dbReference type="AlphaFoldDB" id="A0A7G8PHT1"/>
<keyword evidence="1" id="KW-0812">Transmembrane</keyword>
<proteinExistence type="predicted"/>
<dbReference type="Pfam" id="PF00487">
    <property type="entry name" value="FA_desaturase"/>
    <property type="match status" value="1"/>
</dbReference>
<feature type="transmembrane region" description="Helical" evidence="1">
    <location>
        <begin position="78"/>
        <end position="94"/>
    </location>
</feature>
<sequence>MNSDRLAAYDLVGPEGERAQRDGIAGGSWFRSAIPRKRLKELMRRDDRHATKNTALWLGSLAATGAAGALAWSSGYPLAAIPAFAAYGLLYGTASDSRWHESGHGTFFATRWKNEAVYQISSFMRMLSPTKERWSHTRHHTDTLVVGRDPEIDVMRPARLARILANTIRLIDVPQALVAMTLHSFGRLTDEEKTYIPDQEQPKVVRTARIHLSIYIAVAAACVVSGSIVPALLIGLPTAYGAPMLTVLSLTQHAGLGENVLDHRLNTRTVYLCRFNRFLYCNMNYHTEHHMFPMVPSHRLAELHEEVKQDCPPPYRSLSAAYREIIPAIARQLKDQTYYIRRELPEGAAPYHIPVPAADGRAISVGRDGAQITVA</sequence>
<dbReference type="InterPro" id="IPR012171">
    <property type="entry name" value="Fatty_acid_desaturase"/>
</dbReference>
<keyword evidence="1" id="KW-0472">Membrane</keyword>